<dbReference type="EMBL" id="CAJNOC010002302">
    <property type="protein sequence ID" value="CAF0924995.1"/>
    <property type="molecule type" value="Genomic_DNA"/>
</dbReference>
<dbReference type="OrthoDB" id="5046242at2759"/>
<feature type="chain" id="PRO_5032856981" description="Amine oxidase domain-containing protein" evidence="1">
    <location>
        <begin position="18"/>
        <end position="625"/>
    </location>
</feature>
<dbReference type="InterPro" id="IPR050281">
    <property type="entry name" value="Flavin_monoamine_oxidase"/>
</dbReference>
<dbReference type="InterPro" id="IPR036188">
    <property type="entry name" value="FAD/NAD-bd_sf"/>
</dbReference>
<name>A0A814B9U7_9BILA</name>
<dbReference type="PANTHER" id="PTHR10742:SF342">
    <property type="entry name" value="AMINE OXIDASE"/>
    <property type="match status" value="1"/>
</dbReference>
<dbReference type="GO" id="GO:0009063">
    <property type="term" value="P:amino acid catabolic process"/>
    <property type="evidence" value="ECO:0007669"/>
    <property type="project" value="TreeGrafter"/>
</dbReference>
<feature type="domain" description="Amine oxidase" evidence="2">
    <location>
        <begin position="70"/>
        <end position="599"/>
    </location>
</feature>
<evidence type="ECO:0000256" key="1">
    <source>
        <dbReference type="SAM" id="SignalP"/>
    </source>
</evidence>
<dbReference type="Pfam" id="PF01593">
    <property type="entry name" value="Amino_oxidase"/>
    <property type="match status" value="1"/>
</dbReference>
<keyword evidence="4" id="KW-1185">Reference proteome</keyword>
<dbReference type="Gene3D" id="1.10.10.1620">
    <property type="match status" value="1"/>
</dbReference>
<organism evidence="3 4">
    <name type="scientific">Brachionus calyciflorus</name>
    <dbReference type="NCBI Taxonomy" id="104777"/>
    <lineage>
        <taxon>Eukaryota</taxon>
        <taxon>Metazoa</taxon>
        <taxon>Spiralia</taxon>
        <taxon>Gnathifera</taxon>
        <taxon>Rotifera</taxon>
        <taxon>Eurotatoria</taxon>
        <taxon>Monogononta</taxon>
        <taxon>Pseudotrocha</taxon>
        <taxon>Ploima</taxon>
        <taxon>Brachionidae</taxon>
        <taxon>Brachionus</taxon>
    </lineage>
</organism>
<evidence type="ECO:0000313" key="3">
    <source>
        <dbReference type="EMBL" id="CAF0924995.1"/>
    </source>
</evidence>
<gene>
    <name evidence="3" type="ORF">OXX778_LOCUS12591</name>
</gene>
<proteinExistence type="predicted"/>
<reference evidence="3" key="1">
    <citation type="submission" date="2021-02" db="EMBL/GenBank/DDBJ databases">
        <authorList>
            <person name="Nowell W R."/>
        </authorList>
    </citation>
    <scope>NUCLEOTIDE SEQUENCE</scope>
    <source>
        <strain evidence="3">Ploen Becks lab</strain>
    </source>
</reference>
<dbReference type="SUPFAM" id="SSF54373">
    <property type="entry name" value="FAD-linked reductases, C-terminal domain"/>
    <property type="match status" value="1"/>
</dbReference>
<dbReference type="GO" id="GO:0001716">
    <property type="term" value="F:L-amino-acid oxidase activity"/>
    <property type="evidence" value="ECO:0007669"/>
    <property type="project" value="TreeGrafter"/>
</dbReference>
<protein>
    <recommendedName>
        <fullName evidence="2">Amine oxidase domain-containing protein</fullName>
    </recommendedName>
</protein>
<evidence type="ECO:0000259" key="2">
    <source>
        <dbReference type="Pfam" id="PF01593"/>
    </source>
</evidence>
<evidence type="ECO:0000313" key="4">
    <source>
        <dbReference type="Proteomes" id="UP000663879"/>
    </source>
</evidence>
<feature type="signal peptide" evidence="1">
    <location>
        <begin position="1"/>
        <end position="17"/>
    </location>
</feature>
<dbReference type="InterPro" id="IPR002937">
    <property type="entry name" value="Amino_oxidase"/>
</dbReference>
<dbReference type="AlphaFoldDB" id="A0A814B9U7"/>
<dbReference type="Proteomes" id="UP000663879">
    <property type="component" value="Unassembled WGS sequence"/>
</dbReference>
<dbReference type="PANTHER" id="PTHR10742">
    <property type="entry name" value="FLAVIN MONOAMINE OXIDASE"/>
    <property type="match status" value="1"/>
</dbReference>
<dbReference type="SUPFAM" id="SSF51905">
    <property type="entry name" value="FAD/NAD(P)-binding domain"/>
    <property type="match status" value="1"/>
</dbReference>
<comment type="caution">
    <text evidence="3">The sequence shown here is derived from an EMBL/GenBank/DDBJ whole genome shotgun (WGS) entry which is preliminary data.</text>
</comment>
<sequence length="625" mass="71238">MNYKIFIFLINLGVVFLNEIKWNRDRVAQLVMSPDDIKYIKDQLRPEPKSKTFNSAAATPIKVGIIGAGISGLYSALILKSLGINFEILEANKDHIGGRAFTYYFTDKNKKGKTCGEYYDYAEMGPMRIPKHVTRLVGDESWSLVNYLRNLSSVINKPRLIKFNYADDNALYYFNGKKIFYSNPQKNDPLGFSDSKNGGPGSGVPDHYANKPYWEWIEYAIKPFLELMDTKPDLSYDFIQQYDNHSVRTFMSTFDGKELRKSMGLSDYTSPLHPLTNERIDKHYPQMAINWMETLDAGTGFYDRSLAETVIDAYEFSSGDWVTIDGGISRLVDAMKEALSLSKSNLQMGNKVVKIEKKMNKSLVVTTRTKSFLGSIKTNTYTYDHVISTMPLGLLQTVDTQGVNFDLKKRIAMRMLTYEPSVKIALKFKTRWWQNPVIMKNKTIKGGQTFTDLPIRKIIYPSFGLNCPNAPGTILVSYTWGQDATRLGARISPKIPTQDKIMKEDELIEDVLNQLTLIHGPIVRQEYMKKYYAFNWNDNQLSMGAFALYGPGQFSTLYRSMIKSEANGYMHFAGEATSVHHGWILGALNSGYRAVMEILMKEGMTAKLTELKKKWGEVDELSYFE</sequence>
<accession>A0A814B9U7</accession>
<keyword evidence="1" id="KW-0732">Signal</keyword>
<dbReference type="Gene3D" id="3.50.50.60">
    <property type="entry name" value="FAD/NAD(P)-binding domain"/>
    <property type="match status" value="1"/>
</dbReference>
<dbReference type="Gene3D" id="3.90.660.10">
    <property type="match status" value="1"/>
</dbReference>